<accession>A0A0F9FUS1</accession>
<gene>
    <name evidence="1" type="ORF">LCGC14_2260960</name>
</gene>
<comment type="caution">
    <text evidence="1">The sequence shown here is derived from an EMBL/GenBank/DDBJ whole genome shotgun (WGS) entry which is preliminary data.</text>
</comment>
<sequence length="80" mass="8921">MKARDTVMSDNQLYDILGVIPRDDEDIYDVIKKQAEITLKAVTDELKKQIEGVRANAFSVSLSVFLSGTNSQVTFSLLNI</sequence>
<organism evidence="1">
    <name type="scientific">marine sediment metagenome</name>
    <dbReference type="NCBI Taxonomy" id="412755"/>
    <lineage>
        <taxon>unclassified sequences</taxon>
        <taxon>metagenomes</taxon>
        <taxon>ecological metagenomes</taxon>
    </lineage>
</organism>
<proteinExistence type="predicted"/>
<evidence type="ECO:0000313" key="1">
    <source>
        <dbReference type="EMBL" id="KKL54882.1"/>
    </source>
</evidence>
<dbReference type="AlphaFoldDB" id="A0A0F9FUS1"/>
<reference evidence="1" key="1">
    <citation type="journal article" date="2015" name="Nature">
        <title>Complex archaea that bridge the gap between prokaryotes and eukaryotes.</title>
        <authorList>
            <person name="Spang A."/>
            <person name="Saw J.H."/>
            <person name="Jorgensen S.L."/>
            <person name="Zaremba-Niedzwiedzka K."/>
            <person name="Martijn J."/>
            <person name="Lind A.E."/>
            <person name="van Eijk R."/>
            <person name="Schleper C."/>
            <person name="Guy L."/>
            <person name="Ettema T.J."/>
        </authorList>
    </citation>
    <scope>NUCLEOTIDE SEQUENCE</scope>
</reference>
<dbReference type="EMBL" id="LAZR01031039">
    <property type="protein sequence ID" value="KKL54882.1"/>
    <property type="molecule type" value="Genomic_DNA"/>
</dbReference>
<protein>
    <submittedName>
        <fullName evidence="1">Uncharacterized protein</fullName>
    </submittedName>
</protein>
<name>A0A0F9FUS1_9ZZZZ</name>